<sequence>MNRRRRSDTTQRNRRVAPVRSHTDLDGYAVTGSANSASSVGCSHGPAAADSRP</sequence>
<feature type="compositionally biased region" description="Basic residues" evidence="1">
    <location>
        <begin position="1"/>
        <end position="17"/>
    </location>
</feature>
<reference evidence="2 3" key="1">
    <citation type="submission" date="2014-01" db="EMBL/GenBank/DDBJ databases">
        <authorList>
            <person name="Dobos K."/>
            <person name="Lenaerts A."/>
            <person name="Ordway D."/>
            <person name="DeGroote M.A."/>
            <person name="Parker T."/>
            <person name="Sizemore C."/>
            <person name="Tallon L.J."/>
            <person name="Sadzewicz L.K."/>
            <person name="Sengamalay N."/>
            <person name="Fraser C.M."/>
            <person name="Hine E."/>
            <person name="Shefchek K.A."/>
            <person name="Das S.P."/>
            <person name="Tettelin H."/>
        </authorList>
    </citation>
    <scope>NUCLEOTIDE SEQUENCE [LARGE SCALE GENOMIC DNA]</scope>
    <source>
        <strain evidence="2 3">Harvey</strain>
    </source>
</reference>
<comment type="caution">
    <text evidence="2">The sequence shown here is derived from an EMBL/GenBank/DDBJ whole genome shotgun (WGS) entry which is preliminary data.</text>
</comment>
<protein>
    <submittedName>
        <fullName evidence="2">Uncharacterized protein</fullName>
    </submittedName>
</protein>
<evidence type="ECO:0000313" key="2">
    <source>
        <dbReference type="EMBL" id="EUA92658.1"/>
    </source>
</evidence>
<proteinExistence type="predicted"/>
<dbReference type="Proteomes" id="UP000020681">
    <property type="component" value="Unassembled WGS sequence"/>
</dbReference>
<name>A0ABN0R694_MYCUL</name>
<evidence type="ECO:0000256" key="1">
    <source>
        <dbReference type="SAM" id="MobiDB-lite"/>
    </source>
</evidence>
<dbReference type="EMBL" id="JAOL01000072">
    <property type="protein sequence ID" value="EUA92658.1"/>
    <property type="molecule type" value="Genomic_DNA"/>
</dbReference>
<gene>
    <name evidence="2" type="ORF">I551_0706</name>
</gene>
<feature type="compositionally biased region" description="Polar residues" evidence="1">
    <location>
        <begin position="32"/>
        <end position="41"/>
    </location>
</feature>
<organism evidence="2 3">
    <name type="scientific">Mycobacterium ulcerans str. Harvey</name>
    <dbReference type="NCBI Taxonomy" id="1299332"/>
    <lineage>
        <taxon>Bacteria</taxon>
        <taxon>Bacillati</taxon>
        <taxon>Actinomycetota</taxon>
        <taxon>Actinomycetes</taxon>
        <taxon>Mycobacteriales</taxon>
        <taxon>Mycobacteriaceae</taxon>
        <taxon>Mycobacterium</taxon>
        <taxon>Mycobacterium ulcerans group</taxon>
    </lineage>
</organism>
<accession>A0ABN0R694</accession>
<keyword evidence="3" id="KW-1185">Reference proteome</keyword>
<feature type="region of interest" description="Disordered" evidence="1">
    <location>
        <begin position="1"/>
        <end position="53"/>
    </location>
</feature>
<evidence type="ECO:0000313" key="3">
    <source>
        <dbReference type="Proteomes" id="UP000020681"/>
    </source>
</evidence>